<protein>
    <recommendedName>
        <fullName evidence="10">CRISPR-associated endonuclease Cas1</fullName>
        <ecNumber evidence="10">3.1.-.-</ecNumber>
    </recommendedName>
</protein>
<evidence type="ECO:0000256" key="4">
    <source>
        <dbReference type="ARBA" id="ARBA00022801"/>
    </source>
</evidence>
<keyword evidence="6 10" id="KW-0051">Antiviral defense</keyword>
<keyword evidence="3 10" id="KW-0255">Endonuclease</keyword>
<evidence type="ECO:0000256" key="2">
    <source>
        <dbReference type="ARBA" id="ARBA00022723"/>
    </source>
</evidence>
<dbReference type="Gene3D" id="1.20.120.920">
    <property type="entry name" value="CRISPR-associated endonuclease Cas1, C-terminal domain"/>
    <property type="match status" value="1"/>
</dbReference>
<dbReference type="NCBIfam" id="TIGR03639">
    <property type="entry name" value="cas1_NMENI"/>
    <property type="match status" value="1"/>
</dbReference>
<dbReference type="InterPro" id="IPR050646">
    <property type="entry name" value="Cas1"/>
</dbReference>
<dbReference type="GO" id="GO:0003677">
    <property type="term" value="F:DNA binding"/>
    <property type="evidence" value="ECO:0007669"/>
    <property type="project" value="UniProtKB-KW"/>
</dbReference>
<keyword evidence="5 10" id="KW-0460">Magnesium</keyword>
<evidence type="ECO:0000256" key="3">
    <source>
        <dbReference type="ARBA" id="ARBA00022759"/>
    </source>
</evidence>
<feature type="binding site" evidence="10">
    <location>
        <position position="207"/>
    </location>
    <ligand>
        <name>Mn(2+)</name>
        <dbReference type="ChEBI" id="CHEBI:29035"/>
    </ligand>
</feature>
<keyword evidence="7 10" id="KW-0238">DNA-binding</keyword>
<evidence type="ECO:0000256" key="8">
    <source>
        <dbReference type="ARBA" id="ARBA00023211"/>
    </source>
</evidence>
<dbReference type="OrthoDB" id="9803119at2"/>
<organism evidence="11 12">
    <name type="scientific">Niabella ginsenosidivorans</name>
    <dbReference type="NCBI Taxonomy" id="1176587"/>
    <lineage>
        <taxon>Bacteria</taxon>
        <taxon>Pseudomonadati</taxon>
        <taxon>Bacteroidota</taxon>
        <taxon>Chitinophagia</taxon>
        <taxon>Chitinophagales</taxon>
        <taxon>Chitinophagaceae</taxon>
        <taxon>Niabella</taxon>
    </lineage>
</organism>
<evidence type="ECO:0000256" key="6">
    <source>
        <dbReference type="ARBA" id="ARBA00023118"/>
    </source>
</evidence>
<dbReference type="GO" id="GO:0043571">
    <property type="term" value="P:maintenance of CRISPR repeat elements"/>
    <property type="evidence" value="ECO:0007669"/>
    <property type="project" value="UniProtKB-UniRule"/>
</dbReference>
<dbReference type="GO" id="GO:0004520">
    <property type="term" value="F:DNA endonuclease activity"/>
    <property type="evidence" value="ECO:0007669"/>
    <property type="project" value="InterPro"/>
</dbReference>
<dbReference type="InterPro" id="IPR002729">
    <property type="entry name" value="CRISPR-assoc_Cas1"/>
</dbReference>
<keyword evidence="2 10" id="KW-0479">Metal-binding</keyword>
<keyword evidence="4 10" id="KW-0378">Hydrolase</keyword>
<keyword evidence="12" id="KW-1185">Reference proteome</keyword>
<evidence type="ECO:0000256" key="5">
    <source>
        <dbReference type="ARBA" id="ARBA00022842"/>
    </source>
</evidence>
<dbReference type="PANTHER" id="PTHR34353:SF2">
    <property type="entry name" value="CRISPR-ASSOCIATED ENDONUCLEASE CAS1 1"/>
    <property type="match status" value="1"/>
</dbReference>
<feature type="binding site" evidence="10">
    <location>
        <position position="148"/>
    </location>
    <ligand>
        <name>Mn(2+)</name>
        <dbReference type="ChEBI" id="CHEBI:29035"/>
    </ligand>
</feature>
<dbReference type="GO" id="GO:0051607">
    <property type="term" value="P:defense response to virus"/>
    <property type="evidence" value="ECO:0007669"/>
    <property type="project" value="UniProtKB-UniRule"/>
</dbReference>
<dbReference type="InterPro" id="IPR042206">
    <property type="entry name" value="CRISPR-assoc_Cas1_C"/>
</dbReference>
<accession>A0A1A9I5W3</accession>
<dbReference type="RefSeq" id="WP_067760336.1">
    <property type="nucleotide sequence ID" value="NZ_CP015772.1"/>
</dbReference>
<comment type="function">
    <text evidence="10">CRISPR (clustered regularly interspaced short palindromic repeat), is an adaptive immune system that provides protection against mobile genetic elements (viruses, transposable elements and conjugative plasmids). CRISPR clusters contain spacers, sequences complementary to antecedent mobile elements, and target invading nucleic acids. CRISPR clusters are transcribed and processed into CRISPR RNA (crRNA). Acts as a dsDNA endonuclease. Involved in the integration of spacer DNA into the CRISPR cassette.</text>
</comment>
<comment type="similarity">
    <text evidence="10">Belongs to the CRISPR-associated endonuclease Cas1 family.</text>
</comment>
<dbReference type="NCBIfam" id="TIGR00287">
    <property type="entry name" value="cas1"/>
    <property type="match status" value="1"/>
</dbReference>
<comment type="subunit">
    <text evidence="9 10">Homodimer, forms a heterotetramer with a Cas2 homodimer.</text>
</comment>
<dbReference type="PANTHER" id="PTHR34353">
    <property type="entry name" value="CRISPR-ASSOCIATED ENDONUCLEASE CAS1 1"/>
    <property type="match status" value="1"/>
</dbReference>
<dbReference type="STRING" id="1176587.A8C56_20760"/>
<evidence type="ECO:0000313" key="12">
    <source>
        <dbReference type="Proteomes" id="UP000077667"/>
    </source>
</evidence>
<name>A0A1A9I5W3_9BACT</name>
<comment type="cofactor">
    <cofactor evidence="10">
        <name>Mg(2+)</name>
        <dbReference type="ChEBI" id="CHEBI:18420"/>
    </cofactor>
    <cofactor evidence="10">
        <name>Mn(2+)</name>
        <dbReference type="ChEBI" id="CHEBI:29035"/>
    </cofactor>
</comment>
<dbReference type="EMBL" id="CP015772">
    <property type="protein sequence ID" value="ANH83087.1"/>
    <property type="molecule type" value="Genomic_DNA"/>
</dbReference>
<sequence>MIKRTLYFGNPAYLKTKNEQLLVELADTGEVKTAAIEDIGVLILDHQQITITHSVIAKLLANNVALITCDDIHLPTGLMLNLDGHTLQSQRFQLQVDASVPLKKQLWQQTVTAKITNQANLLAQYRIPNKTLLNLAARVKSGDSDNCEAQAAGYYWKNVFPLFPGFKRFREGEPPNNLLNYGYAVLRAIVARNLVGSGLLPTLGIFHRNQYNAYCLADDIMEPYRPYVDKVVYDIIRGNGKFLELTPSMKQQLLGIPAMDVVIDGGKSPLMNAVQRTTASLAKCFEGNSRKLLYPVLPPSFV</sequence>
<keyword evidence="1 10" id="KW-0540">Nuclease</keyword>
<keyword evidence="8 10" id="KW-0464">Manganese</keyword>
<evidence type="ECO:0000313" key="11">
    <source>
        <dbReference type="EMBL" id="ANH83087.1"/>
    </source>
</evidence>
<feature type="binding site" evidence="10">
    <location>
        <position position="222"/>
    </location>
    <ligand>
        <name>Mn(2+)</name>
        <dbReference type="ChEBI" id="CHEBI:29035"/>
    </ligand>
</feature>
<dbReference type="GO" id="GO:0046872">
    <property type="term" value="F:metal ion binding"/>
    <property type="evidence" value="ECO:0007669"/>
    <property type="project" value="UniProtKB-UniRule"/>
</dbReference>
<evidence type="ECO:0000256" key="1">
    <source>
        <dbReference type="ARBA" id="ARBA00022722"/>
    </source>
</evidence>
<dbReference type="GO" id="GO:0016787">
    <property type="term" value="F:hydrolase activity"/>
    <property type="evidence" value="ECO:0007669"/>
    <property type="project" value="UniProtKB-KW"/>
</dbReference>
<dbReference type="KEGG" id="nia:A8C56_20760"/>
<dbReference type="Proteomes" id="UP000077667">
    <property type="component" value="Chromosome"/>
</dbReference>
<dbReference type="EC" id="3.1.-.-" evidence="10"/>
<reference evidence="11 12" key="1">
    <citation type="submission" date="2016-05" db="EMBL/GenBank/DDBJ databases">
        <title>Niabella ginsenosidivorans BS26 whole genome sequencing.</title>
        <authorList>
            <person name="Im W.T."/>
            <person name="Siddiqi M.Z."/>
        </authorList>
    </citation>
    <scope>NUCLEOTIDE SEQUENCE [LARGE SCALE GENOMIC DNA]</scope>
    <source>
        <strain evidence="11 12">BS26</strain>
    </source>
</reference>
<gene>
    <name evidence="10" type="primary">cas1</name>
    <name evidence="11" type="ORF">A8C56_20760</name>
</gene>
<evidence type="ECO:0000256" key="7">
    <source>
        <dbReference type="ARBA" id="ARBA00023125"/>
    </source>
</evidence>
<dbReference type="Pfam" id="PF01867">
    <property type="entry name" value="Cas_Cas1"/>
    <property type="match status" value="1"/>
</dbReference>
<evidence type="ECO:0000256" key="9">
    <source>
        <dbReference type="ARBA" id="ARBA00038592"/>
    </source>
</evidence>
<evidence type="ECO:0000256" key="10">
    <source>
        <dbReference type="HAMAP-Rule" id="MF_01470"/>
    </source>
</evidence>
<dbReference type="InterPro" id="IPR019855">
    <property type="entry name" value="CRISPR-assoc_Cas1_NMENI"/>
</dbReference>
<proteinExistence type="inferred from homology"/>
<dbReference type="HAMAP" id="MF_01470">
    <property type="entry name" value="Cas1"/>
    <property type="match status" value="1"/>
</dbReference>
<dbReference type="AlphaFoldDB" id="A0A1A9I5W3"/>